<protein>
    <submittedName>
        <fullName evidence="6">SHPS1 phosphatase</fullName>
    </submittedName>
</protein>
<proteinExistence type="predicted"/>
<sequence length="317" mass="34783">QSFQLRQPQDKVSLIAGQTLNLTCTVSGSGPIGPIKWLKGLGSGNKIIYEDKGTFSRVMRIQDESNTDFSIRIESVRPEDTGTYYCVKFSKSVDGLEVFQRGSGTEVSVLAQPSFPVVSGPDKRTKPGEAVRFSCATEGFFPANISVKWLKDKDPLSAHVLVVTQSQSSYNMFSNVSVTLQAGDVRTNLTCEVKHLTLSKPLKATYPLRNALRVPPSVYVVPGLHSSIEVNKTMNFSCHVEGFYPSNVTITWLENGVEIKAANISQLVETSQGLFKQWSLVEVQATQEKNGSVFCCQVVHDGQELINTTATLRITVP</sequence>
<evidence type="ECO:0000313" key="6">
    <source>
        <dbReference type="EMBL" id="NXO00998.1"/>
    </source>
</evidence>
<organism evidence="6 7">
    <name type="scientific">Rhinopomastus cyanomelas</name>
    <name type="common">Common scimitarbill</name>
    <dbReference type="NCBI Taxonomy" id="113115"/>
    <lineage>
        <taxon>Eukaryota</taxon>
        <taxon>Metazoa</taxon>
        <taxon>Chordata</taxon>
        <taxon>Craniata</taxon>
        <taxon>Vertebrata</taxon>
        <taxon>Euteleostomi</taxon>
        <taxon>Archelosauria</taxon>
        <taxon>Archosauria</taxon>
        <taxon>Dinosauria</taxon>
        <taxon>Saurischia</taxon>
        <taxon>Theropoda</taxon>
        <taxon>Coelurosauria</taxon>
        <taxon>Aves</taxon>
        <taxon>Neognathae</taxon>
        <taxon>Neoaves</taxon>
        <taxon>Telluraves</taxon>
        <taxon>Coraciimorphae</taxon>
        <taxon>Bucerotiformes</taxon>
        <taxon>Rhinopomastidae</taxon>
        <taxon>Rhinopomastus</taxon>
    </lineage>
</organism>
<accession>A0A7L1NRN5</accession>
<feature type="domain" description="Ig-like" evidence="5">
    <location>
        <begin position="113"/>
        <end position="203"/>
    </location>
</feature>
<dbReference type="SMART" id="SM00406">
    <property type="entry name" value="IGv"/>
    <property type="match status" value="1"/>
</dbReference>
<name>A0A7L1NRN5_RHICY</name>
<evidence type="ECO:0000256" key="3">
    <source>
        <dbReference type="ARBA" id="ARBA00023180"/>
    </source>
</evidence>
<dbReference type="PROSITE" id="PS00290">
    <property type="entry name" value="IG_MHC"/>
    <property type="match status" value="1"/>
</dbReference>
<dbReference type="InterPro" id="IPR003006">
    <property type="entry name" value="Ig/MHC_CS"/>
</dbReference>
<keyword evidence="2" id="KW-1015">Disulfide bond</keyword>
<comment type="caution">
    <text evidence="6">The sequence shown here is derived from an EMBL/GenBank/DDBJ whole genome shotgun (WGS) entry which is preliminary data.</text>
</comment>
<feature type="domain" description="Ig-like" evidence="5">
    <location>
        <begin position="216"/>
        <end position="313"/>
    </location>
</feature>
<evidence type="ECO:0000256" key="4">
    <source>
        <dbReference type="ARBA" id="ARBA00023319"/>
    </source>
</evidence>
<dbReference type="InterPro" id="IPR003599">
    <property type="entry name" value="Ig_sub"/>
</dbReference>
<dbReference type="InterPro" id="IPR036179">
    <property type="entry name" value="Ig-like_dom_sf"/>
</dbReference>
<keyword evidence="3" id="KW-0325">Glycoprotein</keyword>
<dbReference type="Gene3D" id="2.60.40.10">
    <property type="entry name" value="Immunoglobulins"/>
    <property type="match status" value="3"/>
</dbReference>
<evidence type="ECO:0000313" key="7">
    <source>
        <dbReference type="Proteomes" id="UP000565785"/>
    </source>
</evidence>
<dbReference type="Pfam" id="PF07686">
    <property type="entry name" value="V-set"/>
    <property type="match status" value="1"/>
</dbReference>
<dbReference type="InterPro" id="IPR051755">
    <property type="entry name" value="Ig-like_CS_Receptor"/>
</dbReference>
<feature type="domain" description="Ig-like" evidence="5">
    <location>
        <begin position="17"/>
        <end position="86"/>
    </location>
</feature>
<evidence type="ECO:0000259" key="5">
    <source>
        <dbReference type="PROSITE" id="PS50835"/>
    </source>
</evidence>
<dbReference type="SUPFAM" id="SSF48726">
    <property type="entry name" value="Immunoglobulin"/>
    <property type="match status" value="3"/>
</dbReference>
<dbReference type="Pfam" id="PF07654">
    <property type="entry name" value="C1-set"/>
    <property type="match status" value="2"/>
</dbReference>
<evidence type="ECO:0000256" key="1">
    <source>
        <dbReference type="ARBA" id="ARBA00022729"/>
    </source>
</evidence>
<dbReference type="InterPro" id="IPR007110">
    <property type="entry name" value="Ig-like_dom"/>
</dbReference>
<dbReference type="SMART" id="SM00409">
    <property type="entry name" value="IG"/>
    <property type="match status" value="3"/>
</dbReference>
<dbReference type="InterPro" id="IPR003597">
    <property type="entry name" value="Ig_C1-set"/>
</dbReference>
<keyword evidence="7" id="KW-1185">Reference proteome</keyword>
<keyword evidence="1" id="KW-0732">Signal</keyword>
<dbReference type="InterPro" id="IPR013783">
    <property type="entry name" value="Ig-like_fold"/>
</dbReference>
<keyword evidence="4" id="KW-0393">Immunoglobulin domain</keyword>
<dbReference type="AlphaFoldDB" id="A0A7L1NRN5"/>
<gene>
    <name evidence="6" type="primary">Sirpa</name>
    <name evidence="6" type="ORF">RHICYA_R04842</name>
</gene>
<feature type="non-terminal residue" evidence="6">
    <location>
        <position position="1"/>
    </location>
</feature>
<dbReference type="PROSITE" id="PS50835">
    <property type="entry name" value="IG_LIKE"/>
    <property type="match status" value="3"/>
</dbReference>
<evidence type="ECO:0000256" key="2">
    <source>
        <dbReference type="ARBA" id="ARBA00023157"/>
    </source>
</evidence>
<dbReference type="PANTHER" id="PTHR19971">
    <property type="entry name" value="SIGNAL-REGULATORY PROTEIN BETA"/>
    <property type="match status" value="1"/>
</dbReference>
<dbReference type="FunFam" id="2.60.40.10:FF:000295">
    <property type="entry name" value="Tyrosine-protein phosphatase non-receptor type substrate 1"/>
    <property type="match status" value="1"/>
</dbReference>
<dbReference type="EMBL" id="VXBP01007618">
    <property type="protein sequence ID" value="NXO00998.1"/>
    <property type="molecule type" value="Genomic_DNA"/>
</dbReference>
<dbReference type="OrthoDB" id="6370831at2759"/>
<dbReference type="Proteomes" id="UP000565785">
    <property type="component" value="Unassembled WGS sequence"/>
</dbReference>
<dbReference type="InterPro" id="IPR013106">
    <property type="entry name" value="Ig_V-set"/>
</dbReference>
<reference evidence="6 7" key="1">
    <citation type="submission" date="2019-09" db="EMBL/GenBank/DDBJ databases">
        <title>Bird 10,000 Genomes (B10K) Project - Family phase.</title>
        <authorList>
            <person name="Zhang G."/>
        </authorList>
    </citation>
    <scope>NUCLEOTIDE SEQUENCE [LARGE SCALE GENOMIC DNA]</scope>
    <source>
        <strain evidence="6">B10K-DU-002-35</strain>
        <tissue evidence="6">Muscle</tissue>
    </source>
</reference>
<feature type="non-terminal residue" evidence="6">
    <location>
        <position position="317"/>
    </location>
</feature>
<dbReference type="SMART" id="SM00407">
    <property type="entry name" value="IGc1"/>
    <property type="match status" value="2"/>
</dbReference>